<feature type="transmembrane region" description="Helical" evidence="1">
    <location>
        <begin position="37"/>
        <end position="56"/>
    </location>
</feature>
<comment type="caution">
    <text evidence="2">The sequence shown here is derived from an EMBL/GenBank/DDBJ whole genome shotgun (WGS) entry which is preliminary data.</text>
</comment>
<sequence length="86" mass="10091">MNFAIIICLGIVTLFTIRSSLMLLGNILRREKLKKKNVIMTFLFVFIMFSSFGLIFKNPELFQINKIDVKEERAKRERGEDYVGKD</sequence>
<feature type="transmembrane region" description="Helical" evidence="1">
    <location>
        <begin position="6"/>
        <end position="25"/>
    </location>
</feature>
<evidence type="ECO:0000256" key="1">
    <source>
        <dbReference type="SAM" id="Phobius"/>
    </source>
</evidence>
<keyword evidence="1" id="KW-0472">Membrane</keyword>
<organism evidence="2 3">
    <name type="scientific">Pseudoalteromonas luteoviolacea S4060-1</name>
    <dbReference type="NCBI Taxonomy" id="1365257"/>
    <lineage>
        <taxon>Bacteria</taxon>
        <taxon>Pseudomonadati</taxon>
        <taxon>Pseudomonadota</taxon>
        <taxon>Gammaproteobacteria</taxon>
        <taxon>Alteromonadales</taxon>
        <taxon>Pseudoalteromonadaceae</taxon>
        <taxon>Pseudoalteromonas</taxon>
    </lineage>
</organism>
<keyword evidence="1" id="KW-1133">Transmembrane helix</keyword>
<keyword evidence="1" id="KW-0812">Transmembrane</keyword>
<name>A0A167JBY5_9GAMM</name>
<proteinExistence type="predicted"/>
<protein>
    <submittedName>
        <fullName evidence="2">Uncharacterized protein</fullName>
    </submittedName>
</protein>
<dbReference type="EMBL" id="AUXX01000047">
    <property type="protein sequence ID" value="KZN60884.1"/>
    <property type="molecule type" value="Genomic_DNA"/>
</dbReference>
<dbReference type="Proteomes" id="UP000076661">
    <property type="component" value="Unassembled WGS sequence"/>
</dbReference>
<dbReference type="PATRIC" id="fig|1365257.3.peg.4750"/>
<gene>
    <name evidence="2" type="ORF">N478_26110</name>
</gene>
<evidence type="ECO:0000313" key="3">
    <source>
        <dbReference type="Proteomes" id="UP000076661"/>
    </source>
</evidence>
<dbReference type="RefSeq" id="WP_063382895.1">
    <property type="nucleotide sequence ID" value="NZ_AUXX01000047.1"/>
</dbReference>
<evidence type="ECO:0000313" key="2">
    <source>
        <dbReference type="EMBL" id="KZN60884.1"/>
    </source>
</evidence>
<accession>A0A167JBY5</accession>
<reference evidence="2 3" key="1">
    <citation type="submission" date="2013-07" db="EMBL/GenBank/DDBJ databases">
        <title>Comparative Genomic and Metabolomic Analysis of Twelve Strains of Pseudoalteromonas luteoviolacea.</title>
        <authorList>
            <person name="Vynne N.G."/>
            <person name="Mansson M."/>
            <person name="Gram L."/>
        </authorList>
    </citation>
    <scope>NUCLEOTIDE SEQUENCE [LARGE SCALE GENOMIC DNA]</scope>
    <source>
        <strain evidence="2 3">S4060-1</strain>
    </source>
</reference>
<dbReference type="AlphaFoldDB" id="A0A167JBY5"/>